<name>A0A1L4D1P3_9BACT</name>
<dbReference type="InterPro" id="IPR023188">
    <property type="entry name" value="DPS_DNA-bd_CS"/>
</dbReference>
<dbReference type="EMBL" id="CP017834">
    <property type="protein sequence ID" value="APJ04116.1"/>
    <property type="molecule type" value="Genomic_DNA"/>
</dbReference>
<dbReference type="PRINTS" id="PR01346">
    <property type="entry name" value="HELNAPAPROT"/>
</dbReference>
<evidence type="ECO:0000259" key="3">
    <source>
        <dbReference type="Pfam" id="PF00210"/>
    </source>
</evidence>
<dbReference type="PROSITE" id="PS00818">
    <property type="entry name" value="DPS_1"/>
    <property type="match status" value="1"/>
</dbReference>
<dbReference type="InterPro" id="IPR002177">
    <property type="entry name" value="DPS_DNA-bd"/>
</dbReference>
<accession>A0A1L4D1P3</accession>
<dbReference type="GO" id="GO:0008199">
    <property type="term" value="F:ferric iron binding"/>
    <property type="evidence" value="ECO:0007669"/>
    <property type="project" value="InterPro"/>
</dbReference>
<evidence type="ECO:0000313" key="4">
    <source>
        <dbReference type="EMBL" id="APJ04116.1"/>
    </source>
</evidence>
<dbReference type="InterPro" id="IPR008331">
    <property type="entry name" value="Ferritin_DPS_dom"/>
</dbReference>
<reference evidence="4 5" key="1">
    <citation type="submission" date="2016-10" db="EMBL/GenBank/DDBJ databases">
        <title>Silvanigrella aquatica sp. nov., isolated from a freshwater lake located in the Black Forest, Germany, description of Silvanigrellaceae fam. nov., Silvanigrellales ord. nov., reclassification of the order Bdellovibrionales in the class Oligoflexia, reclassification of the families Bacteriovoracaceae and Halobacteriovoraceae in the new order Bacteriovoracales ord. nov., and reclassification of the family Pseudobacteriovoracaceae in the order Oligoflexiales.</title>
        <authorList>
            <person name="Hahn M.W."/>
            <person name="Schmidt J."/>
            <person name="Koll U."/>
            <person name="Rohde M."/>
            <person name="Verbag S."/>
            <person name="Pitt A."/>
            <person name="Nakai R."/>
            <person name="Naganuma T."/>
            <person name="Lang E."/>
        </authorList>
    </citation>
    <scope>NUCLEOTIDE SEQUENCE [LARGE SCALE GENOMIC DNA]</scope>
    <source>
        <strain evidence="4 5">MWH-Nonnen-W8red</strain>
    </source>
</reference>
<dbReference type="PIRSF" id="PIRSF005900">
    <property type="entry name" value="Dps"/>
    <property type="match status" value="1"/>
</dbReference>
<dbReference type="Proteomes" id="UP000184731">
    <property type="component" value="Chromosome"/>
</dbReference>
<protein>
    <recommendedName>
        <fullName evidence="3">Ferritin/DPS domain-containing protein</fullName>
    </recommendedName>
</protein>
<dbReference type="KEGG" id="saqi:AXG55_09430"/>
<dbReference type="Pfam" id="PF00210">
    <property type="entry name" value="Ferritin"/>
    <property type="match status" value="1"/>
</dbReference>
<evidence type="ECO:0000256" key="1">
    <source>
        <dbReference type="ARBA" id="ARBA00009497"/>
    </source>
</evidence>
<dbReference type="InterPro" id="IPR012347">
    <property type="entry name" value="Ferritin-like"/>
</dbReference>
<gene>
    <name evidence="4" type="ORF">AXG55_09430</name>
</gene>
<feature type="domain" description="Ferritin/DPS" evidence="3">
    <location>
        <begin position="35"/>
        <end position="172"/>
    </location>
</feature>
<sequence>MVCFLEAADFSFFQKGHIMKTNIGMTKAESSKVVEILSHYLADSYYLYIKTHNFHWNVTGMYFQNLHKLFDEQYSALFESLDQIAERIRSLGEFVPATFAQLKELTCLKETKDIPKDREMIKMLLEDHETIIRNLRTWIEEVDEAGDAGTSDFLTARIEEHEKIAWMLRSHFD</sequence>
<evidence type="ECO:0000256" key="2">
    <source>
        <dbReference type="RuleBase" id="RU003875"/>
    </source>
</evidence>
<organism evidence="4 5">
    <name type="scientific">Silvanigrella aquatica</name>
    <dbReference type="NCBI Taxonomy" id="1915309"/>
    <lineage>
        <taxon>Bacteria</taxon>
        <taxon>Pseudomonadati</taxon>
        <taxon>Bdellovibrionota</taxon>
        <taxon>Oligoflexia</taxon>
        <taxon>Silvanigrellales</taxon>
        <taxon>Silvanigrellaceae</taxon>
        <taxon>Silvanigrella</taxon>
    </lineage>
</organism>
<dbReference type="GO" id="GO:0016722">
    <property type="term" value="F:oxidoreductase activity, acting on metal ions"/>
    <property type="evidence" value="ECO:0007669"/>
    <property type="project" value="InterPro"/>
</dbReference>
<keyword evidence="5" id="KW-1185">Reference proteome</keyword>
<comment type="similarity">
    <text evidence="1 2">Belongs to the Dps family.</text>
</comment>
<dbReference type="PANTHER" id="PTHR42932">
    <property type="entry name" value="GENERAL STRESS PROTEIN 20U"/>
    <property type="match status" value="1"/>
</dbReference>
<dbReference type="STRING" id="1915309.AXG55_09430"/>
<dbReference type="PANTHER" id="PTHR42932:SF3">
    <property type="entry name" value="DNA PROTECTION DURING STARVATION PROTEIN"/>
    <property type="match status" value="1"/>
</dbReference>
<proteinExistence type="inferred from homology"/>
<dbReference type="Gene3D" id="1.20.1260.10">
    <property type="match status" value="1"/>
</dbReference>
<dbReference type="InterPro" id="IPR009078">
    <property type="entry name" value="Ferritin-like_SF"/>
</dbReference>
<dbReference type="AlphaFoldDB" id="A0A1L4D1P3"/>
<dbReference type="CDD" id="cd01043">
    <property type="entry name" value="DPS"/>
    <property type="match status" value="1"/>
</dbReference>
<dbReference type="SUPFAM" id="SSF47240">
    <property type="entry name" value="Ferritin-like"/>
    <property type="match status" value="1"/>
</dbReference>
<evidence type="ECO:0000313" key="5">
    <source>
        <dbReference type="Proteomes" id="UP000184731"/>
    </source>
</evidence>